<dbReference type="PANTHER" id="PTHR45786">
    <property type="entry name" value="DNA BINDING PROTEIN-LIKE"/>
    <property type="match status" value="1"/>
</dbReference>
<gene>
    <name evidence="2" type="ORF">FWK35_00024901</name>
</gene>
<keyword evidence="3" id="KW-1185">Reference proteome</keyword>
<organism evidence="2 3">
    <name type="scientific">Aphis craccivora</name>
    <name type="common">Cowpea aphid</name>
    <dbReference type="NCBI Taxonomy" id="307492"/>
    <lineage>
        <taxon>Eukaryota</taxon>
        <taxon>Metazoa</taxon>
        <taxon>Ecdysozoa</taxon>
        <taxon>Arthropoda</taxon>
        <taxon>Hexapoda</taxon>
        <taxon>Insecta</taxon>
        <taxon>Pterygota</taxon>
        <taxon>Neoptera</taxon>
        <taxon>Paraneoptera</taxon>
        <taxon>Hemiptera</taxon>
        <taxon>Sternorrhyncha</taxon>
        <taxon>Aphidomorpha</taxon>
        <taxon>Aphidoidea</taxon>
        <taxon>Aphididae</taxon>
        <taxon>Aphidini</taxon>
        <taxon>Aphis</taxon>
        <taxon>Aphis</taxon>
    </lineage>
</organism>
<dbReference type="EMBL" id="VUJU01006517">
    <property type="protein sequence ID" value="KAF0748349.1"/>
    <property type="molecule type" value="Genomic_DNA"/>
</dbReference>
<dbReference type="AlphaFoldDB" id="A0A6G0Y3C3"/>
<keyword evidence="1" id="KW-0812">Transmembrane</keyword>
<evidence type="ECO:0000313" key="3">
    <source>
        <dbReference type="Proteomes" id="UP000478052"/>
    </source>
</evidence>
<proteinExistence type="predicted"/>
<accession>A0A6G0Y3C3</accession>
<protein>
    <submittedName>
        <fullName evidence="2">Helitron like N domain-containing protein</fullName>
    </submittedName>
</protein>
<dbReference type="OrthoDB" id="6609350at2759"/>
<evidence type="ECO:0000313" key="2">
    <source>
        <dbReference type="EMBL" id="KAF0748349.1"/>
    </source>
</evidence>
<feature type="transmembrane region" description="Helical" evidence="1">
    <location>
        <begin position="234"/>
        <end position="252"/>
    </location>
</feature>
<feature type="transmembrane region" description="Helical" evidence="1">
    <location>
        <begin position="208"/>
        <end position="228"/>
    </location>
</feature>
<keyword evidence="1" id="KW-0472">Membrane</keyword>
<dbReference type="PANTHER" id="PTHR45786:SF74">
    <property type="entry name" value="ATP-DEPENDENT DNA HELICASE"/>
    <property type="match status" value="1"/>
</dbReference>
<dbReference type="Proteomes" id="UP000478052">
    <property type="component" value="Unassembled WGS sequence"/>
</dbReference>
<reference evidence="2 3" key="1">
    <citation type="submission" date="2019-08" db="EMBL/GenBank/DDBJ databases">
        <title>Whole genome of Aphis craccivora.</title>
        <authorList>
            <person name="Voronova N.V."/>
            <person name="Shulinski R.S."/>
            <person name="Bandarenka Y.V."/>
            <person name="Zhorov D.G."/>
            <person name="Warner D."/>
        </authorList>
    </citation>
    <scope>NUCLEOTIDE SEQUENCE [LARGE SCALE GENOMIC DNA]</scope>
    <source>
        <strain evidence="2">180601</strain>
        <tissue evidence="2">Whole Body</tissue>
    </source>
</reference>
<evidence type="ECO:0000256" key="1">
    <source>
        <dbReference type="SAM" id="Phobius"/>
    </source>
</evidence>
<keyword evidence="1" id="KW-1133">Transmembrane helix</keyword>
<name>A0A6G0Y3C3_APHCR</name>
<comment type="caution">
    <text evidence="2">The sequence shown here is derived from an EMBL/GenBank/DDBJ whole genome shotgun (WGS) entry which is preliminary data.</text>
</comment>
<sequence length="254" mass="29165">MKAFNYDCSDVFNNDHRISIGHMDIECEFCKALKFQDESDNTCCGKGKVNLPNLTTPEEPLSTYLSGTTIESKHFLSNIKKYNSCFNMTSFGVNRKKESGFQNTFKIQGQIYHRIGSLLPYDCESSFLQIYFIGDDDIQSQRRCSIVSRDIVLQKRSNEYVTVQETHKSYDALQYPLMFWMGENGYHFEIYEINPVTGLSTKKSVSSFFPLSLSAFLYIALEITLFTLSLLTVSTTLITILYIECFVCSITYRS</sequence>